<name>A0A8D2M0T1_ZONAL</name>
<reference evidence="2" key="1">
    <citation type="submission" date="2025-08" db="UniProtKB">
        <authorList>
            <consortium name="Ensembl"/>
        </authorList>
    </citation>
    <scope>IDENTIFICATION</scope>
</reference>
<feature type="transmembrane region" description="Helical" evidence="1">
    <location>
        <begin position="91"/>
        <end position="112"/>
    </location>
</feature>
<evidence type="ECO:0000313" key="2">
    <source>
        <dbReference type="Ensembl" id="ENSZALP00000000040.1"/>
    </source>
</evidence>
<accession>A0A8D2M0T1</accession>
<reference evidence="2" key="2">
    <citation type="submission" date="2025-09" db="UniProtKB">
        <authorList>
            <consortium name="Ensembl"/>
        </authorList>
    </citation>
    <scope>IDENTIFICATION</scope>
</reference>
<evidence type="ECO:0000313" key="3">
    <source>
        <dbReference type="Proteomes" id="UP000694413"/>
    </source>
</evidence>
<dbReference type="Proteomes" id="UP000694413">
    <property type="component" value="Unassembled WGS sequence"/>
</dbReference>
<dbReference type="Ensembl" id="ENSZALT00000000071.1">
    <property type="protein sequence ID" value="ENSZALP00000000040.1"/>
    <property type="gene ID" value="ENSZALG00000000061.1"/>
</dbReference>
<proteinExistence type="predicted"/>
<protein>
    <submittedName>
        <fullName evidence="2">Uncharacterized protein</fullName>
    </submittedName>
</protein>
<keyword evidence="1" id="KW-0812">Transmembrane</keyword>
<sequence length="131" mass="14549">MTQKNQKYSSALLLCIIGNCFSDGLQKRAARLELGVSSLPLQDASMLLSNSLSTSGFAYALTKMQCTLSQNHIKILHHLLSTNSPSKSHKLLIPILNTITIAYFSTTLLDILQYFAQLMLHRTNCSILEHP</sequence>
<evidence type="ECO:0000256" key="1">
    <source>
        <dbReference type="SAM" id="Phobius"/>
    </source>
</evidence>
<keyword evidence="3" id="KW-1185">Reference proteome</keyword>
<keyword evidence="1" id="KW-0472">Membrane</keyword>
<keyword evidence="1" id="KW-1133">Transmembrane helix</keyword>
<dbReference type="AlphaFoldDB" id="A0A8D2M0T1"/>
<organism evidence="2 3">
    <name type="scientific">Zonotrichia albicollis</name>
    <name type="common">White-throated sparrow</name>
    <name type="synonym">Fringilla albicollis</name>
    <dbReference type="NCBI Taxonomy" id="44394"/>
    <lineage>
        <taxon>Eukaryota</taxon>
        <taxon>Metazoa</taxon>
        <taxon>Chordata</taxon>
        <taxon>Craniata</taxon>
        <taxon>Vertebrata</taxon>
        <taxon>Euteleostomi</taxon>
        <taxon>Archelosauria</taxon>
        <taxon>Archosauria</taxon>
        <taxon>Dinosauria</taxon>
        <taxon>Saurischia</taxon>
        <taxon>Theropoda</taxon>
        <taxon>Coelurosauria</taxon>
        <taxon>Aves</taxon>
        <taxon>Neognathae</taxon>
        <taxon>Neoaves</taxon>
        <taxon>Telluraves</taxon>
        <taxon>Australaves</taxon>
        <taxon>Passeriformes</taxon>
        <taxon>Passerellidae</taxon>
        <taxon>Zonotrichia</taxon>
    </lineage>
</organism>